<evidence type="ECO:0000313" key="2">
    <source>
        <dbReference type="WBParaSite" id="ES5_v2.g7026.t1"/>
    </source>
</evidence>
<dbReference type="Proteomes" id="UP000887579">
    <property type="component" value="Unplaced"/>
</dbReference>
<dbReference type="WBParaSite" id="ES5_v2.g7026.t1">
    <property type="protein sequence ID" value="ES5_v2.g7026.t1"/>
    <property type="gene ID" value="ES5_v2.g7026"/>
</dbReference>
<proteinExistence type="predicted"/>
<evidence type="ECO:0000313" key="1">
    <source>
        <dbReference type="Proteomes" id="UP000887579"/>
    </source>
</evidence>
<name>A0AC34GRC1_9BILA</name>
<protein>
    <submittedName>
        <fullName evidence="2">Hsp90 chaperone protein kinase-targeting subunit</fullName>
    </submittedName>
</protein>
<accession>A0AC34GRC1</accession>
<sequence>MPIDYSKWKDIEVSDDEDDVHPNIDTPSLFRWRHQARLERMAEMKQAKEEVETAKTKVSSRMQQIEDKLKQVDLDDKEKMKLELEKAEIKKQEDDFHKKEKELADKERLAPWNVDTIGHEAWSKSVINKPAENKEPAKSKNIDDEEENQRMIDYFKNNESILREFASLSGFNKVEEYLLDHPHLASEFATSWLTIEALNHAIEEEFDAMNKMTEQCITVQYLLELAKSLRALPTNTNVIKNFFKKIRAADAQYMRMYREEVEAFQARLRKRAKDKIEAAMSEMEAEEKKKRIEESPGGLDPQEVFNTLPEEMREAFSSQNVEALMEIASTMDEEVFRHHLDRCVQSGLWVPNAKEQEDDEGNDA</sequence>
<reference evidence="2" key="1">
    <citation type="submission" date="2022-11" db="UniProtKB">
        <authorList>
            <consortium name="WormBaseParasite"/>
        </authorList>
    </citation>
    <scope>IDENTIFICATION</scope>
</reference>
<organism evidence="1 2">
    <name type="scientific">Panagrolaimus sp. ES5</name>
    <dbReference type="NCBI Taxonomy" id="591445"/>
    <lineage>
        <taxon>Eukaryota</taxon>
        <taxon>Metazoa</taxon>
        <taxon>Ecdysozoa</taxon>
        <taxon>Nematoda</taxon>
        <taxon>Chromadorea</taxon>
        <taxon>Rhabditida</taxon>
        <taxon>Tylenchina</taxon>
        <taxon>Panagrolaimomorpha</taxon>
        <taxon>Panagrolaimoidea</taxon>
        <taxon>Panagrolaimidae</taxon>
        <taxon>Panagrolaimus</taxon>
    </lineage>
</organism>